<dbReference type="InterPro" id="IPR015943">
    <property type="entry name" value="WD40/YVTN_repeat-like_dom_sf"/>
</dbReference>
<reference evidence="2 3" key="1">
    <citation type="submission" date="2013-10" db="EMBL/GenBank/DDBJ databases">
        <title>Complete genome sequence of Corynebacterium lactis DSM 45799(T), isolated from raw cow milk.</title>
        <authorList>
            <person name="Ruckert C."/>
            <person name="Albersmeier A."/>
            <person name="Lipski A."/>
            <person name="Kalinowski J."/>
        </authorList>
    </citation>
    <scope>NUCLEOTIDE SEQUENCE [LARGE SCALE GENOMIC DNA]</scope>
    <source>
        <strain evidence="2 3">RW2-5</strain>
    </source>
</reference>
<dbReference type="SUPFAM" id="SSF50998">
    <property type="entry name" value="Quinoprotein alcohol dehydrogenase-like"/>
    <property type="match status" value="1"/>
</dbReference>
<dbReference type="KEGG" id="clw:CLAC_02925"/>
<dbReference type="InterPro" id="IPR011047">
    <property type="entry name" value="Quinoprotein_ADH-like_sf"/>
</dbReference>
<sequence>MRGVDRTQVPGATAAAAARVQAPAANDPASMPVSLAPQWSTKADLATKSDAVAQAPIAIEDLIVIPESQGLRALDVQTGEERWHYRRDIDLCALSSSDGLIFATFKGPAGCGETVSLQPATGEYVATRRSVAPDQPATIRSNTYAGIYSERFLELWRNDLVRVVEYGDIPAAAEPKLQPHPECSIISALTRVEFLAVLNDCSGQARLVLQDSKPEESRKPEVAADIELGRTVPGMRLAAVGQDTAAVVRGTEILSYRSDGTLLSSTPLPANSPEAKPVLPAQDDTQLPRTPYTADLPHHMTWFSAAGLIGFNPNELDQAFVFPEATGTPAPWGKHILMPVSNGIAVIDGDALRVIGTLPLPAELQAGGTDGPSASEQGPTALAVIGDTLVVQRGKNVSALRIIA</sequence>
<evidence type="ECO:0000313" key="2">
    <source>
        <dbReference type="EMBL" id="ALA66859.1"/>
    </source>
</evidence>
<dbReference type="AlphaFoldDB" id="A0A0K2GYJ5"/>
<dbReference type="PATRIC" id="fig|1408189.4.peg.582"/>
<evidence type="ECO:0000256" key="1">
    <source>
        <dbReference type="SAM" id="MobiDB-lite"/>
    </source>
</evidence>
<name>A0A0K2GYJ5_9CORY</name>
<keyword evidence="3" id="KW-1185">Reference proteome</keyword>
<protein>
    <submittedName>
        <fullName evidence="2">Uncharacterized protein</fullName>
    </submittedName>
</protein>
<feature type="region of interest" description="Disordered" evidence="1">
    <location>
        <begin position="266"/>
        <end position="287"/>
    </location>
</feature>
<dbReference type="Proteomes" id="UP000058446">
    <property type="component" value="Chromosome"/>
</dbReference>
<dbReference type="Gene3D" id="2.130.10.10">
    <property type="entry name" value="YVTN repeat-like/Quinoprotein amine dehydrogenase"/>
    <property type="match status" value="1"/>
</dbReference>
<gene>
    <name evidence="2" type="ORF">CLAC_02925</name>
</gene>
<dbReference type="STRING" id="1408189.CLAC_02925"/>
<organism evidence="2 3">
    <name type="scientific">Corynebacterium lactis RW2-5</name>
    <dbReference type="NCBI Taxonomy" id="1408189"/>
    <lineage>
        <taxon>Bacteria</taxon>
        <taxon>Bacillati</taxon>
        <taxon>Actinomycetota</taxon>
        <taxon>Actinomycetes</taxon>
        <taxon>Mycobacteriales</taxon>
        <taxon>Corynebacteriaceae</taxon>
        <taxon>Corynebacterium</taxon>
    </lineage>
</organism>
<evidence type="ECO:0000313" key="3">
    <source>
        <dbReference type="Proteomes" id="UP000058446"/>
    </source>
</evidence>
<accession>A0A0K2GYJ5</accession>
<dbReference type="EMBL" id="CP006841">
    <property type="protein sequence ID" value="ALA66859.1"/>
    <property type="molecule type" value="Genomic_DNA"/>
</dbReference>
<dbReference type="RefSeq" id="WP_211255373.1">
    <property type="nucleotide sequence ID" value="NZ_CP006841.1"/>
</dbReference>
<proteinExistence type="predicted"/>